<dbReference type="PANTHER" id="PTHR18919">
    <property type="entry name" value="ACETYL-COA C-ACYLTRANSFERASE"/>
    <property type="match status" value="1"/>
</dbReference>
<accession>A0ABT3TM21</accession>
<comment type="similarity">
    <text evidence="1">Belongs to the thiolase-like superfamily. Thiolase family.</text>
</comment>
<name>A0ABT3TM21_9GAMM</name>
<evidence type="ECO:0000313" key="4">
    <source>
        <dbReference type="EMBL" id="MCX2982790.1"/>
    </source>
</evidence>
<keyword evidence="3" id="KW-0012">Acyltransferase</keyword>
<dbReference type="EMBL" id="SHNN01000004">
    <property type="protein sequence ID" value="MCX2982790.1"/>
    <property type="molecule type" value="Genomic_DNA"/>
</dbReference>
<keyword evidence="2" id="KW-0808">Transferase</keyword>
<comment type="caution">
    <text evidence="4">The sequence shown here is derived from an EMBL/GenBank/DDBJ whole genome shotgun (WGS) entry which is preliminary data.</text>
</comment>
<proteinExistence type="inferred from homology"/>
<keyword evidence="5" id="KW-1185">Reference proteome</keyword>
<dbReference type="Gene3D" id="3.40.47.10">
    <property type="match status" value="1"/>
</dbReference>
<evidence type="ECO:0000313" key="5">
    <source>
        <dbReference type="Proteomes" id="UP001143362"/>
    </source>
</evidence>
<evidence type="ECO:0000256" key="1">
    <source>
        <dbReference type="ARBA" id="ARBA00010982"/>
    </source>
</evidence>
<organism evidence="4 5">
    <name type="scientific">Candidatus Litorirhabdus singularis</name>
    <dbReference type="NCBI Taxonomy" id="2518993"/>
    <lineage>
        <taxon>Bacteria</taxon>
        <taxon>Pseudomonadati</taxon>
        <taxon>Pseudomonadota</taxon>
        <taxon>Gammaproteobacteria</taxon>
        <taxon>Cellvibrionales</taxon>
        <taxon>Halieaceae</taxon>
        <taxon>Candidatus Litorirhabdus</taxon>
    </lineage>
</organism>
<dbReference type="SUPFAM" id="SSF53901">
    <property type="entry name" value="Thiolase-like"/>
    <property type="match status" value="2"/>
</dbReference>
<gene>
    <name evidence="4" type="ORF">EYC98_18155</name>
</gene>
<dbReference type="PANTHER" id="PTHR18919:SF139">
    <property type="entry name" value="THIOLASE-LIKE PROTEIN TYPE 1 ADDITIONAL C-TERMINAL DOMAIN-CONTAINING PROTEIN"/>
    <property type="match status" value="1"/>
</dbReference>
<evidence type="ECO:0000256" key="3">
    <source>
        <dbReference type="ARBA" id="ARBA00023315"/>
    </source>
</evidence>
<dbReference type="RefSeq" id="WP_279246817.1">
    <property type="nucleotide sequence ID" value="NZ_SHNN01000004.1"/>
</dbReference>
<evidence type="ECO:0000256" key="2">
    <source>
        <dbReference type="ARBA" id="ARBA00022679"/>
    </source>
</evidence>
<sequence>MTELAPNTPVLVGVAALQQRPESVNEGLEPSAMMIEVLRRAAADAGTEELLTRADRIEVPKGMWNYSDPARLVADALGASAATTVLGEIGILQQSLINRACASINNGEAQIVLVTGAEAKYRGLQAQIAGIELQETAQAEAVPDVLLEPAAELWSALESSSGLGMPVGYFAIMDSALRYAQGISVGEHRDQMAAMYAEFSQIAAANADAWVREPVAAEFIRNPSPGNKMLAFPYTKLHNSQWNVDQAAGLIFCSVAMATELGIDPGQWVYPLAATESNAMSVVAARKELHRNHGFRLAGQRLLELAGRSAEDISLMELYSCFPQAVRVQLQELELGQGVPLSVTGAMTFGGGPLNNFVLQSTVKIAQMLRRAEQQSGLVTSVSGMNTKQALALYGSEPNPQGWQFADVTAAAEAATILCELVEDYEGPATIAGYTVLFQGAQAWRAVAVCDLPDGKRTVAYSEQNTILEALQVGEFCGRQVAVVEGQFS</sequence>
<protein>
    <submittedName>
        <fullName evidence="4">Acetyl-CoA acetyltransferase</fullName>
    </submittedName>
</protein>
<dbReference type="InterPro" id="IPR016039">
    <property type="entry name" value="Thiolase-like"/>
</dbReference>
<dbReference type="Proteomes" id="UP001143362">
    <property type="component" value="Unassembled WGS sequence"/>
</dbReference>
<dbReference type="Gene3D" id="2.40.50.840">
    <property type="match status" value="1"/>
</dbReference>
<reference evidence="4" key="1">
    <citation type="submission" date="2019-02" db="EMBL/GenBank/DDBJ databases">
        <authorList>
            <person name="Li S.-H."/>
        </authorList>
    </citation>
    <scope>NUCLEOTIDE SEQUENCE</scope>
    <source>
        <strain evidence="4">IMCC14734</strain>
    </source>
</reference>